<proteinExistence type="predicted"/>
<protein>
    <submittedName>
        <fullName evidence="2">Uncharacterized protein</fullName>
    </submittedName>
</protein>
<organism evidence="2">
    <name type="scientific">viral metagenome</name>
    <dbReference type="NCBI Taxonomy" id="1070528"/>
    <lineage>
        <taxon>unclassified sequences</taxon>
        <taxon>metagenomes</taxon>
        <taxon>organismal metagenomes</taxon>
    </lineage>
</organism>
<name>A0A6C0EZM1_9ZZZZ</name>
<feature type="compositionally biased region" description="Polar residues" evidence="1">
    <location>
        <begin position="14"/>
        <end position="33"/>
    </location>
</feature>
<dbReference type="EMBL" id="MN738987">
    <property type="protein sequence ID" value="QHT34141.1"/>
    <property type="molecule type" value="Genomic_DNA"/>
</dbReference>
<dbReference type="AlphaFoldDB" id="A0A6C0EZM1"/>
<evidence type="ECO:0000256" key="1">
    <source>
        <dbReference type="SAM" id="MobiDB-lite"/>
    </source>
</evidence>
<feature type="region of interest" description="Disordered" evidence="1">
    <location>
        <begin position="14"/>
        <end position="49"/>
    </location>
</feature>
<evidence type="ECO:0000313" key="2">
    <source>
        <dbReference type="EMBL" id="QHT34141.1"/>
    </source>
</evidence>
<reference evidence="2" key="1">
    <citation type="journal article" date="2020" name="Nature">
        <title>Giant virus diversity and host interactions through global metagenomics.</title>
        <authorList>
            <person name="Schulz F."/>
            <person name="Roux S."/>
            <person name="Paez-Espino D."/>
            <person name="Jungbluth S."/>
            <person name="Walsh D.A."/>
            <person name="Denef V.J."/>
            <person name="McMahon K.D."/>
            <person name="Konstantinidis K.T."/>
            <person name="Eloe-Fadrosh E.A."/>
            <person name="Kyrpides N.C."/>
            <person name="Woyke T."/>
        </authorList>
    </citation>
    <scope>NUCLEOTIDE SEQUENCE</scope>
    <source>
        <strain evidence="2">GVMAG-M-3300009161-52</strain>
    </source>
</reference>
<accession>A0A6C0EZM1</accession>
<sequence>MFSSQEYQDLQTSFYSLDSQDQHSKTNQYNQSNRKPKHYKNRNGQNRNENSINHVHQQKLDPSHSGTVTLYNNHNKTFRICEFITMLNNIKTSKNIIDICNSINLTNPVLKSYASQYGLTYKLVFNGSDISSNSLNLLSVIKCDQQPILDVNIFKTIAYIKTYILYSKINKKYNNQTSEWVGILAGLILYFDELDMINRKKTNNVSKICKDLTSNDIE</sequence>